<dbReference type="AlphaFoldDB" id="A0A6G0U6B6"/>
<name>A0A6G0U6B6_APHGL</name>
<proteinExistence type="predicted"/>
<dbReference type="Proteomes" id="UP000475862">
    <property type="component" value="Unassembled WGS sequence"/>
</dbReference>
<reference evidence="1 2" key="1">
    <citation type="submission" date="2019-08" db="EMBL/GenBank/DDBJ databases">
        <title>The genome of the soybean aphid Biotype 1, its phylome, world population structure and adaptation to the North American continent.</title>
        <authorList>
            <person name="Giordano R."/>
            <person name="Donthu R.K."/>
            <person name="Hernandez A.G."/>
            <person name="Wright C.L."/>
            <person name="Zimin A.V."/>
        </authorList>
    </citation>
    <scope>NUCLEOTIDE SEQUENCE [LARGE SCALE GENOMIC DNA]</scope>
    <source>
        <tissue evidence="1">Whole aphids</tissue>
    </source>
</reference>
<sequence>MNDVSQLLTNSLIVDSERSDKCIDFIMLCVFFFVSVYTRRMCRNNASIFNFSSFSGLKVNLVGALGGHSLKFPIIFKSTRKIKKKLRKNGNFYAKPVFDQINFFIWFVYSSNFYDIYRKRENLQRNNNDLSSNDFKYLLLFKKYKSKILENFTIMIHTAPNVQHSGTHLPAFFKFINVINLIDLNLKFKVSYLDQLNESSLVPNFANSLCITNALLAENIVNHLKKLLLIYVQVLNYVRKLFFDMLHDFNQQYRFFTLFSLFLNHLFFQLIQRGQFQ</sequence>
<comment type="caution">
    <text evidence="1">The sequence shown here is derived from an EMBL/GenBank/DDBJ whole genome shotgun (WGS) entry which is preliminary data.</text>
</comment>
<evidence type="ECO:0000313" key="2">
    <source>
        <dbReference type="Proteomes" id="UP000475862"/>
    </source>
</evidence>
<gene>
    <name evidence="1" type="ORF">AGLY_000024</name>
</gene>
<accession>A0A6G0U6B6</accession>
<keyword evidence="2" id="KW-1185">Reference proteome</keyword>
<dbReference type="EMBL" id="VYZN01000001">
    <property type="protein sequence ID" value="KAE9544483.1"/>
    <property type="molecule type" value="Genomic_DNA"/>
</dbReference>
<evidence type="ECO:0000313" key="1">
    <source>
        <dbReference type="EMBL" id="KAE9544483.1"/>
    </source>
</evidence>
<protein>
    <submittedName>
        <fullName evidence="1">Uncharacterized protein</fullName>
    </submittedName>
</protein>
<organism evidence="1 2">
    <name type="scientific">Aphis glycines</name>
    <name type="common">Soybean aphid</name>
    <dbReference type="NCBI Taxonomy" id="307491"/>
    <lineage>
        <taxon>Eukaryota</taxon>
        <taxon>Metazoa</taxon>
        <taxon>Ecdysozoa</taxon>
        <taxon>Arthropoda</taxon>
        <taxon>Hexapoda</taxon>
        <taxon>Insecta</taxon>
        <taxon>Pterygota</taxon>
        <taxon>Neoptera</taxon>
        <taxon>Paraneoptera</taxon>
        <taxon>Hemiptera</taxon>
        <taxon>Sternorrhyncha</taxon>
        <taxon>Aphidomorpha</taxon>
        <taxon>Aphidoidea</taxon>
        <taxon>Aphididae</taxon>
        <taxon>Aphidini</taxon>
        <taxon>Aphis</taxon>
        <taxon>Aphis</taxon>
    </lineage>
</organism>